<name>A0A8T2SFL8_CERRI</name>
<protein>
    <recommendedName>
        <fullName evidence="5">Transmembrane protein</fullName>
    </recommendedName>
</protein>
<comment type="caution">
    <text evidence="3">The sequence shown here is derived from an EMBL/GenBank/DDBJ whole genome shotgun (WGS) entry which is preliminary data.</text>
</comment>
<organism evidence="3 4">
    <name type="scientific">Ceratopteris richardii</name>
    <name type="common">Triangle waterfern</name>
    <dbReference type="NCBI Taxonomy" id="49495"/>
    <lineage>
        <taxon>Eukaryota</taxon>
        <taxon>Viridiplantae</taxon>
        <taxon>Streptophyta</taxon>
        <taxon>Embryophyta</taxon>
        <taxon>Tracheophyta</taxon>
        <taxon>Polypodiopsida</taxon>
        <taxon>Polypodiidae</taxon>
        <taxon>Polypodiales</taxon>
        <taxon>Pteridineae</taxon>
        <taxon>Pteridaceae</taxon>
        <taxon>Parkerioideae</taxon>
        <taxon>Ceratopteris</taxon>
    </lineage>
</organism>
<gene>
    <name evidence="3" type="ORF">KP509_21G087200</name>
</gene>
<dbReference type="PANTHER" id="PTHR35990">
    <property type="entry name" value="GAG1AT PROTEIN"/>
    <property type="match status" value="1"/>
</dbReference>
<evidence type="ECO:0008006" key="5">
    <source>
        <dbReference type="Google" id="ProtNLM"/>
    </source>
</evidence>
<feature type="region of interest" description="Disordered" evidence="1">
    <location>
        <begin position="1"/>
        <end position="23"/>
    </location>
</feature>
<dbReference type="Proteomes" id="UP000825935">
    <property type="component" value="Chromosome 21"/>
</dbReference>
<sequence>MSSTQNANKVGGASRASARNGNKPLSRLDQFLYSGEKKHVAAGILIFAAIGAIPWLLFTRDVKHQSHEDYMDNAEKAKQAEKARQARLSSS</sequence>
<proteinExistence type="predicted"/>
<dbReference type="EMBL" id="CM035426">
    <property type="protein sequence ID" value="KAH7316302.1"/>
    <property type="molecule type" value="Genomic_DNA"/>
</dbReference>
<keyword evidence="2" id="KW-0812">Transmembrane</keyword>
<keyword evidence="2" id="KW-0472">Membrane</keyword>
<feature type="region of interest" description="Disordered" evidence="1">
    <location>
        <begin position="69"/>
        <end position="91"/>
    </location>
</feature>
<evidence type="ECO:0000313" key="4">
    <source>
        <dbReference type="Proteomes" id="UP000825935"/>
    </source>
</evidence>
<dbReference type="PANTHER" id="PTHR35990:SF1">
    <property type="entry name" value="GAG1AT PROTEIN"/>
    <property type="match status" value="1"/>
</dbReference>
<keyword evidence="2" id="KW-1133">Transmembrane helix</keyword>
<accession>A0A8T2SFL8</accession>
<evidence type="ECO:0000256" key="2">
    <source>
        <dbReference type="SAM" id="Phobius"/>
    </source>
</evidence>
<feature type="transmembrane region" description="Helical" evidence="2">
    <location>
        <begin position="40"/>
        <end position="58"/>
    </location>
</feature>
<keyword evidence="4" id="KW-1185">Reference proteome</keyword>
<evidence type="ECO:0000313" key="3">
    <source>
        <dbReference type="EMBL" id="KAH7316302.1"/>
    </source>
</evidence>
<reference evidence="3" key="1">
    <citation type="submission" date="2021-08" db="EMBL/GenBank/DDBJ databases">
        <title>WGS assembly of Ceratopteris richardii.</title>
        <authorList>
            <person name="Marchant D.B."/>
            <person name="Chen G."/>
            <person name="Jenkins J."/>
            <person name="Shu S."/>
            <person name="Leebens-Mack J."/>
            <person name="Grimwood J."/>
            <person name="Schmutz J."/>
            <person name="Soltis P."/>
            <person name="Soltis D."/>
            <person name="Chen Z.-H."/>
        </authorList>
    </citation>
    <scope>NUCLEOTIDE SEQUENCE</scope>
    <source>
        <strain evidence="3">Whitten #5841</strain>
        <tissue evidence="3">Leaf</tissue>
    </source>
</reference>
<evidence type="ECO:0000256" key="1">
    <source>
        <dbReference type="SAM" id="MobiDB-lite"/>
    </source>
</evidence>
<dbReference type="OMA" id="VKHQSHE"/>
<feature type="compositionally biased region" description="Basic and acidic residues" evidence="1">
    <location>
        <begin position="69"/>
        <end position="84"/>
    </location>
</feature>
<dbReference type="AlphaFoldDB" id="A0A8T2SFL8"/>
<dbReference type="OrthoDB" id="1881135at2759"/>